<evidence type="ECO:0000313" key="2">
    <source>
        <dbReference type="Proteomes" id="UP000243697"/>
    </source>
</evidence>
<sequence>MSSEKETVSETRVSVDEFKRMLLIENINNMIDKNEIIVGNVRDTIETAISEFKQNPTDVNYKQLKTMFDKVTFLFNEISEINWERMLAKIFFVVFFENTKRFVKSKNPRTVIDTFLSQLNNTSVCIEDDPNDLIKLYNSHLDLMDMKIEHKKRLHGHHLVDFVKKLVVNCVKAMHNDSRQRTDITDYDIDLYNNSLEIDRQNVTANISRQFTETPIESRKRHMEYFLDSNKRARV</sequence>
<accession>Q6JKC8</accession>
<reference evidence="1 2" key="1">
    <citation type="journal article" date="2004" name="J. Virol.">
        <title>Sequence analysis of the genome of the Neodiprion sertifer nucleopolyhedrovirus.</title>
        <authorList>
            <person name="Garcia-Maruniak A."/>
            <person name="Maruniak J.E."/>
            <person name="Zanotto P.M."/>
            <person name="Doumbouya A.E."/>
            <person name="Liu J.C."/>
            <person name="Merritt T.M."/>
            <person name="Lanoie J.S."/>
        </authorList>
    </citation>
    <scope>NUCLEOTIDE SEQUENCE [LARGE SCALE GENOMIC DNA]</scope>
</reference>
<proteinExistence type="predicted"/>
<dbReference type="OrthoDB" id="11691at10239"/>
<dbReference type="GeneID" id="7871738"/>
<dbReference type="Pfam" id="PF05674">
    <property type="entry name" value="DUF816"/>
    <property type="match status" value="1"/>
</dbReference>
<name>Q6JKC8_9CBAC</name>
<dbReference type="KEGG" id="vg:7871738"/>
<dbReference type="RefSeq" id="YP_025139.1">
    <property type="nucleotide sequence ID" value="NC_005905.1"/>
</dbReference>
<dbReference type="EMBL" id="AY430810">
    <property type="protein sequence ID" value="AAQ96409.1"/>
    <property type="molecule type" value="Genomic_DNA"/>
</dbReference>
<protein>
    <submittedName>
        <fullName evidence="1">Uncharacterized protein</fullName>
    </submittedName>
</protein>
<organism evidence="1 2">
    <name type="scientific">Neodiprion sertifer nucleopolyhedrovirus</name>
    <dbReference type="NCBI Taxonomy" id="111874"/>
    <lineage>
        <taxon>Viruses</taxon>
        <taxon>Viruses incertae sedis</taxon>
        <taxon>Naldaviricetes</taxon>
        <taxon>Lefavirales</taxon>
        <taxon>Baculoviridae</taxon>
        <taxon>Gammabaculovirus</taxon>
        <taxon>Gammabaculovirus nesertiferis</taxon>
    </lineage>
</organism>
<keyword evidence="2" id="KW-1185">Reference proteome</keyword>
<dbReference type="Proteomes" id="UP000243697">
    <property type="component" value="Segment"/>
</dbReference>
<dbReference type="InterPro" id="IPR008534">
    <property type="entry name" value="DUF816"/>
</dbReference>
<evidence type="ECO:0000313" key="1">
    <source>
        <dbReference type="EMBL" id="AAQ96409.1"/>
    </source>
</evidence>